<keyword evidence="7" id="KW-1185">Reference proteome</keyword>
<dbReference type="SUPFAM" id="SSF50331">
    <property type="entry name" value="MOP-like"/>
    <property type="match status" value="1"/>
</dbReference>
<dbReference type="InterPro" id="IPR050093">
    <property type="entry name" value="ABC_SmlMolc_Importer"/>
</dbReference>
<dbReference type="InterPro" id="IPR017871">
    <property type="entry name" value="ABC_transporter-like_CS"/>
</dbReference>
<gene>
    <name evidence="6" type="primary">potA2</name>
    <name evidence="6" type="ORF">RCA23_c23470</name>
</gene>
<evidence type="ECO:0000259" key="5">
    <source>
        <dbReference type="PROSITE" id="PS50893"/>
    </source>
</evidence>
<feature type="domain" description="ABC transporter" evidence="5">
    <location>
        <begin position="12"/>
        <end position="242"/>
    </location>
</feature>
<keyword evidence="3" id="KW-0547">Nucleotide-binding</keyword>
<dbReference type="Proteomes" id="UP000028680">
    <property type="component" value="Chromosome"/>
</dbReference>
<reference evidence="6 7" key="1">
    <citation type="journal article" date="2014" name="ISME J.">
        <title>Adaptation of an abundant Roseobacter RCA organism to pelagic systems revealed by genomic and transcriptomic analyses.</title>
        <authorList>
            <person name="Voget S."/>
            <person name="Wemheuer B."/>
            <person name="Brinkhoff T."/>
            <person name="Vollmers J."/>
            <person name="Dietrich S."/>
            <person name="Giebel H.A."/>
            <person name="Beardsley C."/>
            <person name="Sardemann C."/>
            <person name="Bakenhus I."/>
            <person name="Billerbeck S."/>
            <person name="Daniel R."/>
            <person name="Simon M."/>
        </authorList>
    </citation>
    <scope>NUCLEOTIDE SEQUENCE [LARGE SCALE GENOMIC DNA]</scope>
    <source>
        <strain evidence="6 7">RCA23</strain>
    </source>
</reference>
<dbReference type="InterPro" id="IPR008995">
    <property type="entry name" value="Mo/tungstate-bd_C_term_dom"/>
</dbReference>
<dbReference type="Gene3D" id="3.40.50.300">
    <property type="entry name" value="P-loop containing nucleotide triphosphate hydrolases"/>
    <property type="match status" value="1"/>
</dbReference>
<dbReference type="Pfam" id="PF00005">
    <property type="entry name" value="ABC_tran"/>
    <property type="match status" value="1"/>
</dbReference>
<evidence type="ECO:0000256" key="2">
    <source>
        <dbReference type="ARBA" id="ARBA00022448"/>
    </source>
</evidence>
<evidence type="ECO:0000256" key="4">
    <source>
        <dbReference type="ARBA" id="ARBA00022840"/>
    </source>
</evidence>
<evidence type="ECO:0000256" key="3">
    <source>
        <dbReference type="ARBA" id="ARBA00022741"/>
    </source>
</evidence>
<dbReference type="GO" id="GO:0140359">
    <property type="term" value="F:ABC-type transporter activity"/>
    <property type="evidence" value="ECO:0007669"/>
    <property type="project" value="UniProtKB-ARBA"/>
</dbReference>
<dbReference type="Pfam" id="PF08402">
    <property type="entry name" value="TOBE_2"/>
    <property type="match status" value="1"/>
</dbReference>
<dbReference type="GO" id="GO:0005524">
    <property type="term" value="F:ATP binding"/>
    <property type="evidence" value="ECO:0007669"/>
    <property type="project" value="UniProtKB-KW"/>
</dbReference>
<dbReference type="EMBL" id="CP003984">
    <property type="protein sequence ID" value="AII87870.1"/>
    <property type="molecule type" value="Genomic_DNA"/>
</dbReference>
<dbReference type="InterPro" id="IPR003439">
    <property type="entry name" value="ABC_transporter-like_ATP-bd"/>
</dbReference>
<dbReference type="PANTHER" id="PTHR42781">
    <property type="entry name" value="SPERMIDINE/PUTRESCINE IMPORT ATP-BINDING PROTEIN POTA"/>
    <property type="match status" value="1"/>
</dbReference>
<proteinExistence type="inferred from homology"/>
<evidence type="ECO:0000313" key="6">
    <source>
        <dbReference type="EMBL" id="AII87870.1"/>
    </source>
</evidence>
<dbReference type="PANTHER" id="PTHR42781:SF4">
    <property type="entry name" value="SPERMIDINE_PUTRESCINE IMPORT ATP-BINDING PROTEIN POTA"/>
    <property type="match status" value="1"/>
</dbReference>
<dbReference type="GO" id="GO:0016887">
    <property type="term" value="F:ATP hydrolysis activity"/>
    <property type="evidence" value="ECO:0007669"/>
    <property type="project" value="InterPro"/>
</dbReference>
<dbReference type="InterPro" id="IPR027417">
    <property type="entry name" value="P-loop_NTPase"/>
</dbReference>
<dbReference type="InterPro" id="IPR013611">
    <property type="entry name" value="Transp-assoc_OB_typ2"/>
</dbReference>
<dbReference type="AlphaFoldDB" id="A0AAN0RKH7"/>
<dbReference type="RefSeq" id="WP_044050512.1">
    <property type="nucleotide sequence ID" value="NZ_CP003984.1"/>
</dbReference>
<evidence type="ECO:0000256" key="1">
    <source>
        <dbReference type="ARBA" id="ARBA00005417"/>
    </source>
</evidence>
<dbReference type="PROSITE" id="PS50893">
    <property type="entry name" value="ABC_TRANSPORTER_2"/>
    <property type="match status" value="1"/>
</dbReference>
<dbReference type="GO" id="GO:0043190">
    <property type="term" value="C:ATP-binding cassette (ABC) transporter complex"/>
    <property type="evidence" value="ECO:0007669"/>
    <property type="project" value="InterPro"/>
</dbReference>
<protein>
    <submittedName>
        <fullName evidence="6">Polyamine ABC transporter, ATP-binding protein PotA</fullName>
    </submittedName>
</protein>
<keyword evidence="2" id="KW-0813">Transport</keyword>
<dbReference type="PROSITE" id="PS00211">
    <property type="entry name" value="ABC_TRANSPORTER_1"/>
    <property type="match status" value="1"/>
</dbReference>
<organism evidence="6 7">
    <name type="scientific">Planktomarina temperata RCA23</name>
    <dbReference type="NCBI Taxonomy" id="666509"/>
    <lineage>
        <taxon>Bacteria</taxon>
        <taxon>Pseudomonadati</taxon>
        <taxon>Pseudomonadota</taxon>
        <taxon>Alphaproteobacteria</taxon>
        <taxon>Rhodobacterales</taxon>
        <taxon>Paracoccaceae</taxon>
        <taxon>Planktomarina</taxon>
    </lineage>
</organism>
<dbReference type="FunFam" id="3.40.50.300:FF:000042">
    <property type="entry name" value="Maltose/maltodextrin ABC transporter, ATP-binding protein"/>
    <property type="match status" value="1"/>
</dbReference>
<dbReference type="KEGG" id="ptp:RCA23_c23470"/>
<name>A0AAN0RKH7_9RHOB</name>
<sequence>MKQLQESRGAVVEFSGVCKSFGDVEVLGNFTLSVGAGEFLTLLGPSGSGKTTALNMLAGFLNPSAGEISIAGVPVTATPIEKRNIGMVFQSYSLFPHMNVEQNVGFPLKMRGADSQVTQERVAAALDLVGLGGFLERMPNQLSGGQRQRVAFARAIVFEPKVLLMDEPLGALDLKLRERMQLEIKHYQQQIGCTVIYVTHDQGEALTLSDRIAIMDQGQIVQIGHPQQIYDHPKSRFAAEFIGETNLLTLTNPLEKSAGGWVIDGLDTIYPRPPESGRRHALLSVRPEKIVRLPEHAALGNGHVSFDATVTEVVFFGDVHRYTIKCNGQQDLVFKEFRSGNTPVLRSGQTLRLSFLTDDAALLPETIVSKDKAL</sequence>
<comment type="similarity">
    <text evidence="1">Belongs to the ABC transporter superfamily.</text>
</comment>
<dbReference type="SMART" id="SM00382">
    <property type="entry name" value="AAA"/>
    <property type="match status" value="1"/>
</dbReference>
<evidence type="ECO:0000313" key="7">
    <source>
        <dbReference type="Proteomes" id="UP000028680"/>
    </source>
</evidence>
<keyword evidence="4 6" id="KW-0067">ATP-binding</keyword>
<accession>A0AAN0RKH7</accession>
<dbReference type="InterPro" id="IPR003593">
    <property type="entry name" value="AAA+_ATPase"/>
</dbReference>
<dbReference type="SUPFAM" id="SSF52540">
    <property type="entry name" value="P-loop containing nucleoside triphosphate hydrolases"/>
    <property type="match status" value="1"/>
</dbReference>